<reference evidence="1 2" key="1">
    <citation type="submission" date="2019-02" db="EMBL/GenBank/DDBJ databases">
        <title>Jishengella sp. nov., isolated from a root of Zingiber montanum.</title>
        <authorList>
            <person name="Kuncharoen N."/>
            <person name="Kudo T."/>
            <person name="Masahiro Y."/>
            <person name="Ohkuma M."/>
            <person name="Tanasupawat S."/>
        </authorList>
    </citation>
    <scope>NUCLEOTIDE SEQUENCE [LARGE SCALE GENOMIC DNA]</scope>
    <source>
        <strain evidence="1 2">PLAI 1-1</strain>
    </source>
</reference>
<dbReference type="OrthoDB" id="3831424at2"/>
<dbReference type="AlphaFoldDB" id="A0A4V2LV13"/>
<evidence type="ECO:0000313" key="1">
    <source>
        <dbReference type="EMBL" id="TCB90995.1"/>
    </source>
</evidence>
<dbReference type="EMBL" id="SJJR01000026">
    <property type="protein sequence ID" value="TCB90995.1"/>
    <property type="molecule type" value="Genomic_DNA"/>
</dbReference>
<proteinExistence type="predicted"/>
<organism evidence="1 2">
    <name type="scientific">Micromonospora zingiberis</name>
    <dbReference type="NCBI Taxonomy" id="2053011"/>
    <lineage>
        <taxon>Bacteria</taxon>
        <taxon>Bacillati</taxon>
        <taxon>Actinomycetota</taxon>
        <taxon>Actinomycetes</taxon>
        <taxon>Micromonosporales</taxon>
        <taxon>Micromonosporaceae</taxon>
        <taxon>Micromonospora</taxon>
    </lineage>
</organism>
<evidence type="ECO:0000313" key="2">
    <source>
        <dbReference type="Proteomes" id="UP000292274"/>
    </source>
</evidence>
<sequence length="289" mass="30249">MHNQYQRASYASAALLLPDVLSQATAFAESSAGIHRTRAFRMLAAAYVAASKLAVKVGDGDTAILAADRASTAARIANDRPLAAVAAYQVACGLMRLPGRSADADQIVRTSIDHLAATGQVTSPDLLSAHGALLLLAAVMAAGQGNSQEAAHFLTRAQTLASILGTDRNRLWTGFGPTNVVIHEVSTANRAGNGELALEIGSRLDTSRLPTVLTGRRAQVHIDMAEAVLGSAGDRAISVLHLLEAERVAAECVQVNVQARTVLLDLLAKERRTATPGLRPLAERAGLLT</sequence>
<name>A0A4V2LV13_9ACTN</name>
<dbReference type="Proteomes" id="UP000292274">
    <property type="component" value="Unassembled WGS sequence"/>
</dbReference>
<keyword evidence="2" id="KW-1185">Reference proteome</keyword>
<protein>
    <submittedName>
        <fullName evidence="1">Transcriptional regulator</fullName>
    </submittedName>
</protein>
<dbReference type="RefSeq" id="WP_131308388.1">
    <property type="nucleotide sequence ID" value="NZ_SJJR01000026.1"/>
</dbReference>
<gene>
    <name evidence="1" type="ORF">E0H26_26270</name>
</gene>
<comment type="caution">
    <text evidence="1">The sequence shown here is derived from an EMBL/GenBank/DDBJ whole genome shotgun (WGS) entry which is preliminary data.</text>
</comment>
<accession>A0A4V2LV13</accession>